<sequence length="244" mass="27494">MKGQISNSSQRNVAALISRSQALGVQWIQNCQEFQNKDAYYKRNPQWGHRGPPRGRYPYFYGRARGGRQPSKVSPVEKVNGATPSVHSRIEFPTDGQTYPKGVRSPLKLDKGKAVVAASDGDKDKVAGLDEEYFEERKDEMVSTVSIIPTEYLGEYIGNPVDDYDVDDKEVFLVLSNFRGFKCEASLSTTQYFSDWVGLFSISSGSKTFSIWQENKTSRIIREEPGIRVKSSEYQKVENSGSFD</sequence>
<proteinExistence type="predicted"/>
<gene>
    <name evidence="2" type="ORF">Ahy_B02g059026</name>
</gene>
<dbReference type="AlphaFoldDB" id="A0A445AFW8"/>
<evidence type="ECO:0000256" key="1">
    <source>
        <dbReference type="SAM" id="MobiDB-lite"/>
    </source>
</evidence>
<feature type="region of interest" description="Disordered" evidence="1">
    <location>
        <begin position="66"/>
        <end position="87"/>
    </location>
</feature>
<keyword evidence="3" id="KW-1185">Reference proteome</keyword>
<comment type="caution">
    <text evidence="2">The sequence shown here is derived from an EMBL/GenBank/DDBJ whole genome shotgun (WGS) entry which is preliminary data.</text>
</comment>
<organism evidence="2 3">
    <name type="scientific">Arachis hypogaea</name>
    <name type="common">Peanut</name>
    <dbReference type="NCBI Taxonomy" id="3818"/>
    <lineage>
        <taxon>Eukaryota</taxon>
        <taxon>Viridiplantae</taxon>
        <taxon>Streptophyta</taxon>
        <taxon>Embryophyta</taxon>
        <taxon>Tracheophyta</taxon>
        <taxon>Spermatophyta</taxon>
        <taxon>Magnoliopsida</taxon>
        <taxon>eudicotyledons</taxon>
        <taxon>Gunneridae</taxon>
        <taxon>Pentapetalae</taxon>
        <taxon>rosids</taxon>
        <taxon>fabids</taxon>
        <taxon>Fabales</taxon>
        <taxon>Fabaceae</taxon>
        <taxon>Papilionoideae</taxon>
        <taxon>50 kb inversion clade</taxon>
        <taxon>dalbergioids sensu lato</taxon>
        <taxon>Dalbergieae</taxon>
        <taxon>Pterocarpus clade</taxon>
        <taxon>Arachis</taxon>
    </lineage>
</organism>
<accession>A0A445AFW8</accession>
<name>A0A445AFW8_ARAHY</name>
<dbReference type="Proteomes" id="UP000289738">
    <property type="component" value="Chromosome B02"/>
</dbReference>
<evidence type="ECO:0000313" key="3">
    <source>
        <dbReference type="Proteomes" id="UP000289738"/>
    </source>
</evidence>
<reference evidence="2 3" key="1">
    <citation type="submission" date="2019-01" db="EMBL/GenBank/DDBJ databases">
        <title>Sequencing of cultivated peanut Arachis hypogaea provides insights into genome evolution and oil improvement.</title>
        <authorList>
            <person name="Chen X."/>
        </authorList>
    </citation>
    <scope>NUCLEOTIDE SEQUENCE [LARGE SCALE GENOMIC DNA]</scope>
    <source>
        <strain evidence="3">cv. Fuhuasheng</strain>
        <tissue evidence="2">Leaves</tissue>
    </source>
</reference>
<dbReference type="EMBL" id="SDMP01000012">
    <property type="protein sequence ID" value="RYR25325.1"/>
    <property type="molecule type" value="Genomic_DNA"/>
</dbReference>
<protein>
    <submittedName>
        <fullName evidence="2">Uncharacterized protein</fullName>
    </submittedName>
</protein>
<evidence type="ECO:0000313" key="2">
    <source>
        <dbReference type="EMBL" id="RYR25325.1"/>
    </source>
</evidence>